<dbReference type="Proteomes" id="UP001642484">
    <property type="component" value="Unassembled WGS sequence"/>
</dbReference>
<keyword evidence="2" id="KW-1185">Reference proteome</keyword>
<evidence type="ECO:0000313" key="2">
    <source>
        <dbReference type="Proteomes" id="UP001642484"/>
    </source>
</evidence>
<gene>
    <name evidence="1" type="ORF">CCMP2556_LOCUS55399</name>
</gene>
<comment type="caution">
    <text evidence="1">The sequence shown here is derived from an EMBL/GenBank/DDBJ whole genome shotgun (WGS) entry which is preliminary data.</text>
</comment>
<proteinExistence type="predicted"/>
<protein>
    <submittedName>
        <fullName evidence="1">Uncharacterized protein</fullName>
    </submittedName>
</protein>
<accession>A0ABP0T1H5</accession>
<organism evidence="1 2">
    <name type="scientific">Durusdinium trenchii</name>
    <dbReference type="NCBI Taxonomy" id="1381693"/>
    <lineage>
        <taxon>Eukaryota</taxon>
        <taxon>Sar</taxon>
        <taxon>Alveolata</taxon>
        <taxon>Dinophyceae</taxon>
        <taxon>Suessiales</taxon>
        <taxon>Symbiodiniaceae</taxon>
        <taxon>Durusdinium</taxon>
    </lineage>
</organism>
<sequence length="84" mass="9731">MWTLCLAKLQNSDRSLVICRRTTLMTQLPKRLSSSSTMTFKCWTPNTTSYLSMWQRVSEMITMKCNLIACIRNGDTAFWPVLFA</sequence>
<dbReference type="EMBL" id="CAXAMN010028959">
    <property type="protein sequence ID" value="CAK9118274.1"/>
    <property type="molecule type" value="Genomic_DNA"/>
</dbReference>
<evidence type="ECO:0000313" key="1">
    <source>
        <dbReference type="EMBL" id="CAK9118274.1"/>
    </source>
</evidence>
<name>A0ABP0T1H5_9DINO</name>
<reference evidence="1 2" key="1">
    <citation type="submission" date="2024-02" db="EMBL/GenBank/DDBJ databases">
        <authorList>
            <person name="Chen Y."/>
            <person name="Shah S."/>
            <person name="Dougan E. K."/>
            <person name="Thang M."/>
            <person name="Chan C."/>
        </authorList>
    </citation>
    <scope>NUCLEOTIDE SEQUENCE [LARGE SCALE GENOMIC DNA]</scope>
</reference>